<accession>A0AAW2JHX5</accession>
<organism evidence="2">
    <name type="scientific">Sesamum angustifolium</name>
    <dbReference type="NCBI Taxonomy" id="2727405"/>
    <lineage>
        <taxon>Eukaryota</taxon>
        <taxon>Viridiplantae</taxon>
        <taxon>Streptophyta</taxon>
        <taxon>Embryophyta</taxon>
        <taxon>Tracheophyta</taxon>
        <taxon>Spermatophyta</taxon>
        <taxon>Magnoliopsida</taxon>
        <taxon>eudicotyledons</taxon>
        <taxon>Gunneridae</taxon>
        <taxon>Pentapetalae</taxon>
        <taxon>asterids</taxon>
        <taxon>lamiids</taxon>
        <taxon>Lamiales</taxon>
        <taxon>Pedaliaceae</taxon>
        <taxon>Sesamum</taxon>
    </lineage>
</organism>
<feature type="compositionally biased region" description="Polar residues" evidence="1">
    <location>
        <begin position="51"/>
        <end position="61"/>
    </location>
</feature>
<name>A0AAW2JHX5_9LAMI</name>
<evidence type="ECO:0000313" key="2">
    <source>
        <dbReference type="EMBL" id="KAL0294134.1"/>
    </source>
</evidence>
<protein>
    <submittedName>
        <fullName evidence="2">Uncharacterized protein</fullName>
    </submittedName>
</protein>
<reference evidence="2" key="1">
    <citation type="submission" date="2020-06" db="EMBL/GenBank/DDBJ databases">
        <authorList>
            <person name="Li T."/>
            <person name="Hu X."/>
            <person name="Zhang T."/>
            <person name="Song X."/>
            <person name="Zhang H."/>
            <person name="Dai N."/>
            <person name="Sheng W."/>
            <person name="Hou X."/>
            <person name="Wei L."/>
        </authorList>
    </citation>
    <scope>NUCLEOTIDE SEQUENCE</scope>
    <source>
        <strain evidence="2">G01</strain>
        <tissue evidence="2">Leaf</tissue>
    </source>
</reference>
<dbReference type="AlphaFoldDB" id="A0AAW2JHX5"/>
<feature type="region of interest" description="Disordered" evidence="1">
    <location>
        <begin position="33"/>
        <end position="64"/>
    </location>
</feature>
<comment type="caution">
    <text evidence="2">The sequence shown here is derived from an EMBL/GenBank/DDBJ whole genome shotgun (WGS) entry which is preliminary data.</text>
</comment>
<dbReference type="EMBL" id="JACGWK010000904">
    <property type="protein sequence ID" value="KAL0294134.1"/>
    <property type="molecule type" value="Genomic_DNA"/>
</dbReference>
<gene>
    <name evidence="2" type="ORF">Sangu_3224000</name>
</gene>
<reference evidence="2" key="2">
    <citation type="journal article" date="2024" name="Plant">
        <title>Genomic evolution and insights into agronomic trait innovations of Sesamum species.</title>
        <authorList>
            <person name="Miao H."/>
            <person name="Wang L."/>
            <person name="Qu L."/>
            <person name="Liu H."/>
            <person name="Sun Y."/>
            <person name="Le M."/>
            <person name="Wang Q."/>
            <person name="Wei S."/>
            <person name="Zheng Y."/>
            <person name="Lin W."/>
            <person name="Duan Y."/>
            <person name="Cao H."/>
            <person name="Xiong S."/>
            <person name="Wang X."/>
            <person name="Wei L."/>
            <person name="Li C."/>
            <person name="Ma Q."/>
            <person name="Ju M."/>
            <person name="Zhao R."/>
            <person name="Li G."/>
            <person name="Mu C."/>
            <person name="Tian Q."/>
            <person name="Mei H."/>
            <person name="Zhang T."/>
            <person name="Gao T."/>
            <person name="Zhang H."/>
        </authorList>
    </citation>
    <scope>NUCLEOTIDE SEQUENCE</scope>
    <source>
        <strain evidence="2">G01</strain>
    </source>
</reference>
<evidence type="ECO:0000256" key="1">
    <source>
        <dbReference type="SAM" id="MobiDB-lite"/>
    </source>
</evidence>
<proteinExistence type="predicted"/>
<sequence>MDSSRHEQLASPTSIKTAPRAAIMAYGNSLAPSAELGTDPHRAAAPLEPPTVNSGTETSPAAPTARVSLNPRAAPTLGLAAHPLNGDSTLDCPLPTAALPSTCPLSNIVVPAAAALNGSTASSPSPLVAPRLPMTSISFAVSFSPLSSATAVPSLKTTAPPLLDTKTVLPCSKVDESAAVQQSQPAVTAAARGGMQPLLSSPTIHVPPCLNVAETVPAAAGIFSPMSSTGIFIGNVPLHTHGSDFSCDKFAASFNNSTRKTLSYVNPSIQNGEIVVRPSIDIVRDGSGGGRTRRWGIF</sequence>